<dbReference type="Gene3D" id="3.40.50.150">
    <property type="entry name" value="Vaccinia Virus protein VP39"/>
    <property type="match status" value="1"/>
</dbReference>
<accession>A0A0G4HWS4</accession>
<gene>
    <name evidence="1" type="ORF">Cvel_1457</name>
</gene>
<evidence type="ECO:0000313" key="1">
    <source>
        <dbReference type="EMBL" id="CEM48976.1"/>
    </source>
</evidence>
<organism evidence="1">
    <name type="scientific">Chromera velia CCMP2878</name>
    <dbReference type="NCBI Taxonomy" id="1169474"/>
    <lineage>
        <taxon>Eukaryota</taxon>
        <taxon>Sar</taxon>
        <taxon>Alveolata</taxon>
        <taxon>Colpodellida</taxon>
        <taxon>Chromeraceae</taxon>
        <taxon>Chromera</taxon>
    </lineage>
</organism>
<dbReference type="EMBL" id="CDMZ01004201">
    <property type="protein sequence ID" value="CEM48976.1"/>
    <property type="molecule type" value="Genomic_DNA"/>
</dbReference>
<dbReference type="AlphaFoldDB" id="A0A0G4HWS4"/>
<protein>
    <submittedName>
        <fullName evidence="1">Uncharacterized protein</fullName>
    </submittedName>
</protein>
<sequence>MFGRRTAQFMALVAAFLVLGTCLNLLLLCLSTDLEPSSFVTLSALRGVQRPSPGRASRDKNARKVGEVNRELIREILLGQDPLDARPVMRPDHTYQFTHFDSKLFSFLLEKVSSSVSVSFLLEVGSFKGGSAIQAAQELKRTGLGGVSLVCVDPGTGGVNDWLRNVEGDRPSHLLTGGLGRPRVFETFLANILDKKQGDQILPLQMTGLVGMKLLKKLFEARRLSSLPQMVYLDAAHEKGETRLELEAAWEVLSPCGFLWGDDFDWEAVRSDVSDFVREVKPVPAGDGDAARLRSLLGGGEASAEEILPGLVVVGSRVPPTGWSAGSAWYLQKPCGAVPHDERAPALAEQIAQPS</sequence>
<proteinExistence type="predicted"/>
<dbReference type="Pfam" id="PF13578">
    <property type="entry name" value="Methyltransf_24"/>
    <property type="match status" value="1"/>
</dbReference>
<name>A0A0G4HWS4_9ALVE</name>
<dbReference type="VEuPathDB" id="CryptoDB:Cvel_1457"/>
<reference evidence="1" key="1">
    <citation type="submission" date="2014-11" db="EMBL/GenBank/DDBJ databases">
        <authorList>
            <person name="Otto D Thomas"/>
            <person name="Naeem Raeece"/>
        </authorList>
    </citation>
    <scope>NUCLEOTIDE SEQUENCE</scope>
</reference>
<dbReference type="InterPro" id="IPR029063">
    <property type="entry name" value="SAM-dependent_MTases_sf"/>
</dbReference>
<dbReference type="SUPFAM" id="SSF53335">
    <property type="entry name" value="S-adenosyl-L-methionine-dependent methyltransferases"/>
    <property type="match status" value="1"/>
</dbReference>